<organism evidence="2 3">
    <name type="scientific">Peronospora belbahrii</name>
    <dbReference type="NCBI Taxonomy" id="622444"/>
    <lineage>
        <taxon>Eukaryota</taxon>
        <taxon>Sar</taxon>
        <taxon>Stramenopiles</taxon>
        <taxon>Oomycota</taxon>
        <taxon>Peronosporomycetes</taxon>
        <taxon>Peronosporales</taxon>
        <taxon>Peronosporaceae</taxon>
        <taxon>Peronospora</taxon>
    </lineage>
</organism>
<feature type="compositionally biased region" description="Basic and acidic residues" evidence="1">
    <location>
        <begin position="1"/>
        <end position="10"/>
    </location>
</feature>
<accession>A0ABN8DD72</accession>
<sequence>MRYKRLGQDHRQRKSASASPFPGLTGVEESFHEAVGWDTCWSAKDVAKKAPSASKQVKSEWLSLGTVVELGIGDRVWITYANHSAELLTMKLSKLCSTESFMRSSMAEIFHRSWSAVDAKFLQRETSSASPRREPSLRVMCQSLSLARVIRLDCAVGLRSTMVRSALDVLIWSDYLATSAGASVSIKVAIQRFGRRSRRRRCTRSCQRSDREVRRVGWLGLVDLLPGK</sequence>
<proteinExistence type="predicted"/>
<evidence type="ECO:0000313" key="3">
    <source>
        <dbReference type="Proteomes" id="UP001158986"/>
    </source>
</evidence>
<dbReference type="EMBL" id="CAKLCB010000389">
    <property type="protein sequence ID" value="CAH0522421.1"/>
    <property type="molecule type" value="Genomic_DNA"/>
</dbReference>
<feature type="region of interest" description="Disordered" evidence="1">
    <location>
        <begin position="1"/>
        <end position="21"/>
    </location>
</feature>
<evidence type="ECO:0000313" key="2">
    <source>
        <dbReference type="EMBL" id="CAH0522421.1"/>
    </source>
</evidence>
<dbReference type="Proteomes" id="UP001158986">
    <property type="component" value="Unassembled WGS sequence"/>
</dbReference>
<protein>
    <submittedName>
        <fullName evidence="2">Uncharacterized protein</fullName>
    </submittedName>
</protein>
<name>A0ABN8DD72_9STRA</name>
<gene>
    <name evidence="2" type="ORF">PBS001_LOCUS8852</name>
</gene>
<reference evidence="2 3" key="1">
    <citation type="submission" date="2021-11" db="EMBL/GenBank/DDBJ databases">
        <authorList>
            <person name="Islam A."/>
            <person name="Islam S."/>
            <person name="Flora M.S."/>
            <person name="Rahman M."/>
            <person name="Ziaur R.M."/>
            <person name="Epstein J.H."/>
            <person name="Hassan M."/>
            <person name="Klassen M."/>
            <person name="Woodard K."/>
            <person name="Webb A."/>
            <person name="Webby R.J."/>
            <person name="El Zowalaty M.E."/>
        </authorList>
    </citation>
    <scope>NUCLEOTIDE SEQUENCE [LARGE SCALE GENOMIC DNA]</scope>
    <source>
        <strain evidence="2">Pbs1</strain>
    </source>
</reference>
<keyword evidence="3" id="KW-1185">Reference proteome</keyword>
<comment type="caution">
    <text evidence="2">The sequence shown here is derived from an EMBL/GenBank/DDBJ whole genome shotgun (WGS) entry which is preliminary data.</text>
</comment>
<evidence type="ECO:0000256" key="1">
    <source>
        <dbReference type="SAM" id="MobiDB-lite"/>
    </source>
</evidence>